<dbReference type="Proteomes" id="UP000002064">
    <property type="component" value="Chromosome"/>
</dbReference>
<dbReference type="CDD" id="cd06848">
    <property type="entry name" value="GCS_H"/>
    <property type="match status" value="1"/>
</dbReference>
<dbReference type="Pfam" id="PF01597">
    <property type="entry name" value="GCV_H"/>
    <property type="match status" value="1"/>
</dbReference>
<dbReference type="SUPFAM" id="SSF51230">
    <property type="entry name" value="Single hybrid motif"/>
    <property type="match status" value="1"/>
</dbReference>
<evidence type="ECO:0000256" key="1">
    <source>
        <dbReference type="ARBA" id="ARBA00009249"/>
    </source>
</evidence>
<feature type="domain" description="Lipoyl-binding" evidence="4">
    <location>
        <begin position="22"/>
        <end position="103"/>
    </location>
</feature>
<dbReference type="HAMAP" id="MF_00272">
    <property type="entry name" value="GcvH"/>
    <property type="match status" value="1"/>
</dbReference>
<comment type="similarity">
    <text evidence="1 3">Belongs to the GcvH family.</text>
</comment>
<sequence length="126" mass="14070">MEVLEGLYYSKDHEWVKVEGDKAYIGITDYAQHSLGNIVYIELPEVGAELNAGDVLGVVESVKAASDVYTPVDGKVLEVNNAIVDDPSLVNNDPYGSWMILVELKDRSQLENLMTAEEYKKFLDEE</sequence>
<accession>A0ABN3Z067</accession>
<dbReference type="NCBIfam" id="TIGR00527">
    <property type="entry name" value="gcvH"/>
    <property type="match status" value="1"/>
</dbReference>
<dbReference type="RefSeq" id="WP_012994409.1">
    <property type="nucleotide sequence ID" value="NC_014209.1"/>
</dbReference>
<dbReference type="EMBL" id="CP002032">
    <property type="protein sequence ID" value="ADH60112.1"/>
    <property type="molecule type" value="Genomic_DNA"/>
</dbReference>
<dbReference type="InterPro" id="IPR002930">
    <property type="entry name" value="GCV_H"/>
</dbReference>
<name>A0ABN3Z067_THEM3</name>
<dbReference type="InterPro" id="IPR033753">
    <property type="entry name" value="GCV_H/Fam206"/>
</dbReference>
<dbReference type="PANTHER" id="PTHR11715">
    <property type="entry name" value="GLYCINE CLEAVAGE SYSTEM H PROTEIN"/>
    <property type="match status" value="1"/>
</dbReference>
<keyword evidence="2 3" id="KW-0450">Lipoyl</keyword>
<evidence type="ECO:0000313" key="5">
    <source>
        <dbReference type="EMBL" id="ADH60112.1"/>
    </source>
</evidence>
<evidence type="ECO:0000256" key="3">
    <source>
        <dbReference type="HAMAP-Rule" id="MF_00272"/>
    </source>
</evidence>
<organism evidence="5 6">
    <name type="scientific">Thermoanaerobacter mathranii subsp. mathranii (strain DSM 11426 / CCUG 53645 / CIP 108742 / A3)</name>
    <dbReference type="NCBI Taxonomy" id="583358"/>
    <lineage>
        <taxon>Bacteria</taxon>
        <taxon>Bacillati</taxon>
        <taxon>Bacillota</taxon>
        <taxon>Clostridia</taxon>
        <taxon>Thermoanaerobacterales</taxon>
        <taxon>Thermoanaerobacteraceae</taxon>
        <taxon>Thermoanaerobacter</taxon>
    </lineage>
</organism>
<comment type="cofactor">
    <cofactor evidence="3">
        <name>(R)-lipoate</name>
        <dbReference type="ChEBI" id="CHEBI:83088"/>
    </cofactor>
    <text evidence="3">Binds 1 lipoyl cofactor covalently.</text>
</comment>
<dbReference type="InterPro" id="IPR000089">
    <property type="entry name" value="Biotin_lipoyl"/>
</dbReference>
<evidence type="ECO:0000313" key="6">
    <source>
        <dbReference type="Proteomes" id="UP000002064"/>
    </source>
</evidence>
<comment type="function">
    <text evidence="3">The glycine cleavage system catalyzes the degradation of glycine. The H protein shuttles the methylamine group of glycine from the P protein to the T protein.</text>
</comment>
<feature type="modified residue" description="N6-lipoyllysine" evidence="3">
    <location>
        <position position="63"/>
    </location>
</feature>
<reference evidence="5 6" key="1">
    <citation type="submission" date="2010-05" db="EMBL/GenBank/DDBJ databases">
        <title>Complete sequence of Thermoanaerobacter mathranii subsp. mathranii mathranii str. A3.</title>
        <authorList>
            <consortium name="US DOE Joint Genome Institute"/>
            <person name="Lucas S."/>
            <person name="Copeland A."/>
            <person name="Lapidus A."/>
            <person name="Cheng J.-F."/>
            <person name="Bruce D."/>
            <person name="Goodwin L."/>
            <person name="Pitluck S."/>
            <person name="Held B."/>
            <person name="Detter J.C."/>
            <person name="Han C."/>
            <person name="Tapia R."/>
            <person name="Land M."/>
            <person name="Hauser L."/>
            <person name="Kyrpides N."/>
            <person name="Mikhailova N."/>
            <person name="Zhou J."/>
            <person name="Hemme C."/>
            <person name="Woyke T."/>
        </authorList>
    </citation>
    <scope>NUCLEOTIDE SEQUENCE [LARGE SCALE GENOMIC DNA]</scope>
    <source>
        <strain evidence="5 6">A3</strain>
    </source>
</reference>
<gene>
    <name evidence="3" type="primary">gcvH</name>
    <name evidence="5" type="ordered locus">Tmath_0334</name>
</gene>
<dbReference type="NCBIfam" id="NF002270">
    <property type="entry name" value="PRK01202.1"/>
    <property type="match status" value="1"/>
</dbReference>
<comment type="subunit">
    <text evidence="3">The glycine cleavage system is composed of four proteins: P, T, L and H.</text>
</comment>
<keyword evidence="6" id="KW-1185">Reference proteome</keyword>
<evidence type="ECO:0000259" key="4">
    <source>
        <dbReference type="PROSITE" id="PS50968"/>
    </source>
</evidence>
<proteinExistence type="inferred from homology"/>
<dbReference type="PROSITE" id="PS00189">
    <property type="entry name" value="LIPOYL"/>
    <property type="match status" value="1"/>
</dbReference>
<dbReference type="PANTHER" id="PTHR11715:SF3">
    <property type="entry name" value="GLYCINE CLEAVAGE SYSTEM H PROTEIN-RELATED"/>
    <property type="match status" value="1"/>
</dbReference>
<dbReference type="Gene3D" id="2.40.50.100">
    <property type="match status" value="1"/>
</dbReference>
<dbReference type="InterPro" id="IPR011053">
    <property type="entry name" value="Single_hybrid_motif"/>
</dbReference>
<dbReference type="InterPro" id="IPR017453">
    <property type="entry name" value="GCV_H_sub"/>
</dbReference>
<evidence type="ECO:0000256" key="2">
    <source>
        <dbReference type="ARBA" id="ARBA00022823"/>
    </source>
</evidence>
<dbReference type="InterPro" id="IPR003016">
    <property type="entry name" value="2-oxoA_DH_lipoyl-BS"/>
</dbReference>
<dbReference type="PROSITE" id="PS50968">
    <property type="entry name" value="BIOTINYL_LIPOYL"/>
    <property type="match status" value="1"/>
</dbReference>
<protein>
    <recommendedName>
        <fullName evidence="3">Glycine cleavage system H protein</fullName>
    </recommendedName>
</protein>